<dbReference type="SUPFAM" id="SSF53098">
    <property type="entry name" value="Ribonuclease H-like"/>
    <property type="match status" value="1"/>
</dbReference>
<dbReference type="Proteomes" id="UP001501442">
    <property type="component" value="Unassembled WGS sequence"/>
</dbReference>
<gene>
    <name evidence="1" type="ORF">GCM10023196_072030</name>
</gene>
<accession>A0ABP8UMK2</accession>
<sequence length="209" mass="23118">MSRNETLRSLSRPAPDVYISADVEADGPIPGPYSMISFGLAVAATYDGRTLARRDPEATTFYAELRPISDEYDADALAVSGLDRDRLLREGRDPAEAMTAAAGWVRSVADAEGGKPVFVAYPLGFDWMFLYWYFVRFSATGSPFGHSRFLDLKTLYAARSGETVARSVKGRMPRHLLSRRPHTHNALDDAVEQAELLQNLMAWKGPEDG</sequence>
<reference evidence="2" key="1">
    <citation type="journal article" date="2019" name="Int. J. Syst. Evol. Microbiol.">
        <title>The Global Catalogue of Microorganisms (GCM) 10K type strain sequencing project: providing services to taxonomists for standard genome sequencing and annotation.</title>
        <authorList>
            <consortium name="The Broad Institute Genomics Platform"/>
            <consortium name="The Broad Institute Genome Sequencing Center for Infectious Disease"/>
            <person name="Wu L."/>
            <person name="Ma J."/>
        </authorList>
    </citation>
    <scope>NUCLEOTIDE SEQUENCE [LARGE SCALE GENOMIC DNA]</scope>
    <source>
        <strain evidence="2">JCM 17939</strain>
    </source>
</reference>
<dbReference type="EMBL" id="BAABHK010000012">
    <property type="protein sequence ID" value="GAA4633650.1"/>
    <property type="molecule type" value="Genomic_DNA"/>
</dbReference>
<evidence type="ECO:0000313" key="2">
    <source>
        <dbReference type="Proteomes" id="UP001501442"/>
    </source>
</evidence>
<evidence type="ECO:0000313" key="1">
    <source>
        <dbReference type="EMBL" id="GAA4633650.1"/>
    </source>
</evidence>
<organism evidence="1 2">
    <name type="scientific">Actinoallomurus vinaceus</name>
    <dbReference type="NCBI Taxonomy" id="1080074"/>
    <lineage>
        <taxon>Bacteria</taxon>
        <taxon>Bacillati</taxon>
        <taxon>Actinomycetota</taxon>
        <taxon>Actinomycetes</taxon>
        <taxon>Streptosporangiales</taxon>
        <taxon>Thermomonosporaceae</taxon>
        <taxon>Actinoallomurus</taxon>
    </lineage>
</organism>
<comment type="caution">
    <text evidence="1">The sequence shown here is derived from an EMBL/GenBank/DDBJ whole genome shotgun (WGS) entry which is preliminary data.</text>
</comment>
<dbReference type="InterPro" id="IPR012337">
    <property type="entry name" value="RNaseH-like_sf"/>
</dbReference>
<keyword evidence="2" id="KW-1185">Reference proteome</keyword>
<dbReference type="Gene3D" id="3.30.420.10">
    <property type="entry name" value="Ribonuclease H-like superfamily/Ribonuclease H"/>
    <property type="match status" value="1"/>
</dbReference>
<proteinExistence type="predicted"/>
<dbReference type="InterPro" id="IPR036397">
    <property type="entry name" value="RNaseH_sf"/>
</dbReference>
<name>A0ABP8UMK2_9ACTN</name>
<dbReference type="RefSeq" id="WP_345436654.1">
    <property type="nucleotide sequence ID" value="NZ_BAABHK010000012.1"/>
</dbReference>
<protein>
    <recommendedName>
        <fullName evidence="3">Exonuclease</fullName>
    </recommendedName>
</protein>
<evidence type="ECO:0008006" key="3">
    <source>
        <dbReference type="Google" id="ProtNLM"/>
    </source>
</evidence>